<evidence type="ECO:0000313" key="2">
    <source>
        <dbReference type="Proteomes" id="UP000183174"/>
    </source>
</evidence>
<name>A0A1C3XMW9_9BRAD</name>
<reference evidence="1 2" key="1">
    <citation type="submission" date="2016-08" db="EMBL/GenBank/DDBJ databases">
        <authorList>
            <person name="Seilhamer J.J."/>
        </authorList>
    </citation>
    <scope>NUCLEOTIDE SEQUENCE [LARGE SCALE GENOMIC DNA]</scope>
    <source>
        <strain evidence="1 2">CCBAU 10071</strain>
    </source>
</reference>
<dbReference type="AlphaFoldDB" id="A0A1C3XMW9"/>
<dbReference type="RefSeq" id="WP_074448682.1">
    <property type="nucleotide sequence ID" value="NZ_FMAE01000073.1"/>
</dbReference>
<organism evidence="1 2">
    <name type="scientific">Bradyrhizobium yuanmingense</name>
    <dbReference type="NCBI Taxonomy" id="108015"/>
    <lineage>
        <taxon>Bacteria</taxon>
        <taxon>Pseudomonadati</taxon>
        <taxon>Pseudomonadota</taxon>
        <taxon>Alphaproteobacteria</taxon>
        <taxon>Hyphomicrobiales</taxon>
        <taxon>Nitrobacteraceae</taxon>
        <taxon>Bradyrhizobium</taxon>
    </lineage>
</organism>
<accession>A0A1C3XMW9</accession>
<proteinExistence type="predicted"/>
<evidence type="ECO:0000313" key="1">
    <source>
        <dbReference type="EMBL" id="SCB53569.1"/>
    </source>
</evidence>
<dbReference type="EMBL" id="FMAE01000073">
    <property type="protein sequence ID" value="SCB53569.1"/>
    <property type="molecule type" value="Genomic_DNA"/>
</dbReference>
<gene>
    <name evidence="1" type="ORF">GA0061099_10737</name>
</gene>
<protein>
    <submittedName>
        <fullName evidence="1">Uncharacterized protein</fullName>
    </submittedName>
</protein>
<sequence>MTNWTIERMVYRKARRREVFVGHRISSDRGKSWIEEGELHASFEDSFSQVTREVDIEEYQSRVAACTQDVVDHAASGRAAD</sequence>
<dbReference type="Proteomes" id="UP000183174">
    <property type="component" value="Unassembled WGS sequence"/>
</dbReference>